<gene>
    <name evidence="1" type="ORF">HPULCUR_003845</name>
</gene>
<evidence type="ECO:0000313" key="1">
    <source>
        <dbReference type="EMBL" id="GAA5798442.1"/>
    </source>
</evidence>
<proteinExistence type="predicted"/>
<protein>
    <submittedName>
        <fullName evidence="1">Uncharacterized protein</fullName>
    </submittedName>
</protein>
<evidence type="ECO:0000313" key="2">
    <source>
        <dbReference type="Proteomes" id="UP001476247"/>
    </source>
</evidence>
<comment type="caution">
    <text evidence="1">The sequence shown here is derived from an EMBL/GenBank/DDBJ whole genome shotgun (WGS) entry which is preliminary data.</text>
</comment>
<dbReference type="Proteomes" id="UP001476247">
    <property type="component" value="Unassembled WGS sequence"/>
</dbReference>
<organism evidence="1 2">
    <name type="scientific">Helicostylum pulchrum</name>
    <dbReference type="NCBI Taxonomy" id="562976"/>
    <lineage>
        <taxon>Eukaryota</taxon>
        <taxon>Fungi</taxon>
        <taxon>Fungi incertae sedis</taxon>
        <taxon>Mucoromycota</taxon>
        <taxon>Mucoromycotina</taxon>
        <taxon>Mucoromycetes</taxon>
        <taxon>Mucorales</taxon>
        <taxon>Mucorineae</taxon>
        <taxon>Mucoraceae</taxon>
        <taxon>Helicostylum</taxon>
    </lineage>
</organism>
<accession>A0ABP9XWL8</accession>
<name>A0ABP9XWL8_9FUNG</name>
<sequence length="244" mass="28190">MVHGKSLFKPLVDMWVEQTRYYDTATSTGARFAKLEQGLTMYDAYTREVVFAIALLLFVKTDNPRHVEITRVKQASAAYPCRKCYWCRHVENSPIRHDNFIEEFYAPRRERRHWENLFASDIISAATYDIPVRNRQGNQVTISNILELGFKENNGKFLLGVSCWDPSKDTPVEVLDGSCLGLIKFMFNKAADCFFNKTQIDTLNSLCSKYGSKAFSNLSTYLKGYKTYLGRDFFFLAFSFSLYP</sequence>
<dbReference type="EMBL" id="BAABUJ010000010">
    <property type="protein sequence ID" value="GAA5798442.1"/>
    <property type="molecule type" value="Genomic_DNA"/>
</dbReference>
<reference evidence="1 2" key="1">
    <citation type="submission" date="2024-04" db="EMBL/GenBank/DDBJ databases">
        <title>genome sequences of Mucor flavus KT1a and Helicostylum pulchrum KT1b strains isolation_sourced from the surface of a dry-aged beef.</title>
        <authorList>
            <person name="Toyotome T."/>
            <person name="Hosono M."/>
            <person name="Torimaru M."/>
            <person name="Fukuda K."/>
            <person name="Mikami N."/>
        </authorList>
    </citation>
    <scope>NUCLEOTIDE SEQUENCE [LARGE SCALE GENOMIC DNA]</scope>
    <source>
        <strain evidence="1 2">KT1b</strain>
    </source>
</reference>
<keyword evidence="2" id="KW-1185">Reference proteome</keyword>